<dbReference type="Proteomes" id="UP000216998">
    <property type="component" value="Unassembled WGS sequence"/>
</dbReference>
<dbReference type="GO" id="GO:0016706">
    <property type="term" value="F:2-oxoglutarate-dependent dioxygenase activity"/>
    <property type="evidence" value="ECO:0007669"/>
    <property type="project" value="UniProtKB-ARBA"/>
</dbReference>
<organism evidence="1 2">
    <name type="scientific">Niveispirillum lacus</name>
    <dbReference type="NCBI Taxonomy" id="1981099"/>
    <lineage>
        <taxon>Bacteria</taxon>
        <taxon>Pseudomonadati</taxon>
        <taxon>Pseudomonadota</taxon>
        <taxon>Alphaproteobacteria</taxon>
        <taxon>Rhodospirillales</taxon>
        <taxon>Azospirillaceae</taxon>
        <taxon>Niveispirillum</taxon>
    </lineage>
</organism>
<keyword evidence="1" id="KW-0223">Dioxygenase</keyword>
<protein>
    <submittedName>
        <fullName evidence="1">Phytanoyl-CoA dioxygenase</fullName>
    </submittedName>
</protein>
<reference evidence="1 2" key="1">
    <citation type="submission" date="2017-07" db="EMBL/GenBank/DDBJ databases">
        <title>Niveispirillum cyanobacteriorum sp. nov., isolated from cyanobacterial aggregates in a eutrophic lake.</title>
        <authorList>
            <person name="Cai H."/>
        </authorList>
    </citation>
    <scope>NUCLEOTIDE SEQUENCE [LARGE SCALE GENOMIC DNA]</scope>
    <source>
        <strain evidence="2">TH1-14</strain>
    </source>
</reference>
<dbReference type="RefSeq" id="WP_094456861.1">
    <property type="nucleotide sequence ID" value="NZ_NOXU01000030.1"/>
</dbReference>
<dbReference type="Pfam" id="PF05721">
    <property type="entry name" value="PhyH"/>
    <property type="match status" value="1"/>
</dbReference>
<dbReference type="AlphaFoldDB" id="A0A255YX55"/>
<dbReference type="SUPFAM" id="SSF51197">
    <property type="entry name" value="Clavaminate synthase-like"/>
    <property type="match status" value="1"/>
</dbReference>
<keyword evidence="1" id="KW-0560">Oxidoreductase</keyword>
<keyword evidence="2" id="KW-1185">Reference proteome</keyword>
<comment type="caution">
    <text evidence="1">The sequence shown here is derived from an EMBL/GenBank/DDBJ whole genome shotgun (WGS) entry which is preliminary data.</text>
</comment>
<dbReference type="OrthoDB" id="9791262at2"/>
<proteinExistence type="predicted"/>
<sequence length="217" mass="23026">MTIGAAHLPGLVSAESTQRLCNNLAPVPLDRPGLRLRGSAEIMQFLGPDSALGRVASGLLGAGSMPVRALLFDKSPETNWSVGWHQDRVIAVRERREVPGFGPWSVKDGIHHVAPPVSVLNSMVTIRLHLDPVGPDNAPLLYAPGTHRQGVISVAEVPAVVARQGVKVSLAAAGDVWVYATLILHASAVATVPTRRRVLHVDYAAGHLPDGLTWLGL</sequence>
<name>A0A255YX55_9PROT</name>
<dbReference type="EMBL" id="NOXU01000030">
    <property type="protein sequence ID" value="OYQ33792.1"/>
    <property type="molecule type" value="Genomic_DNA"/>
</dbReference>
<evidence type="ECO:0000313" key="2">
    <source>
        <dbReference type="Proteomes" id="UP000216998"/>
    </source>
</evidence>
<dbReference type="Gene3D" id="2.60.120.620">
    <property type="entry name" value="q2cbj1_9rhob like domain"/>
    <property type="match status" value="1"/>
</dbReference>
<evidence type="ECO:0000313" key="1">
    <source>
        <dbReference type="EMBL" id="OYQ33792.1"/>
    </source>
</evidence>
<accession>A0A255YX55</accession>
<gene>
    <name evidence="1" type="ORF">CHU95_13465</name>
</gene>
<dbReference type="InterPro" id="IPR008775">
    <property type="entry name" value="Phytyl_CoA_dOase-like"/>
</dbReference>